<comment type="caution">
    <text evidence="6">Lacks conserved residue(s) required for the propagation of feature annotation.</text>
</comment>
<evidence type="ECO:0000256" key="1">
    <source>
        <dbReference type="ARBA" id="ARBA00022679"/>
    </source>
</evidence>
<evidence type="ECO:0000256" key="8">
    <source>
        <dbReference type="RuleBase" id="RU003331"/>
    </source>
</evidence>
<dbReference type="HAMAP" id="MF_00235">
    <property type="entry name" value="Adenylate_kinase_Adk"/>
    <property type="match status" value="1"/>
</dbReference>
<dbReference type="NCBIfam" id="NF001381">
    <property type="entry name" value="PRK00279.1-3"/>
    <property type="match status" value="1"/>
</dbReference>
<evidence type="ECO:0000313" key="10">
    <source>
        <dbReference type="Proteomes" id="UP000198577"/>
    </source>
</evidence>
<feature type="binding site" evidence="6">
    <location>
        <position position="199"/>
    </location>
    <ligand>
        <name>ATP</name>
        <dbReference type="ChEBI" id="CHEBI:30616"/>
    </ligand>
</feature>
<comment type="similarity">
    <text evidence="6 7">Belongs to the adenylate kinase family.</text>
</comment>
<feature type="binding site" evidence="6">
    <location>
        <position position="31"/>
    </location>
    <ligand>
        <name>AMP</name>
        <dbReference type="ChEBI" id="CHEBI:456215"/>
    </ligand>
</feature>
<keyword evidence="2 6" id="KW-0545">Nucleotide biosynthesis</keyword>
<dbReference type="GO" id="GO:0004017">
    <property type="term" value="F:AMP kinase activity"/>
    <property type="evidence" value="ECO:0007669"/>
    <property type="project" value="UniProtKB-UniRule"/>
</dbReference>
<dbReference type="UniPathway" id="UPA00588">
    <property type="reaction ID" value="UER00649"/>
</dbReference>
<keyword evidence="5" id="KW-0862">Zinc</keyword>
<accession>A0A1I5S9A4</accession>
<comment type="subunit">
    <text evidence="6 8">Monomer.</text>
</comment>
<dbReference type="RefSeq" id="WP_025746918.1">
    <property type="nucleotide sequence ID" value="NZ_FOXR01000002.1"/>
</dbReference>
<feature type="binding site" evidence="6">
    <location>
        <position position="36"/>
    </location>
    <ligand>
        <name>AMP</name>
        <dbReference type="ChEBI" id="CHEBI:456215"/>
    </ligand>
</feature>
<dbReference type="PANTHER" id="PTHR23359">
    <property type="entry name" value="NUCLEOTIDE KINASE"/>
    <property type="match status" value="1"/>
</dbReference>
<dbReference type="Pfam" id="PF00406">
    <property type="entry name" value="ADK"/>
    <property type="match status" value="1"/>
</dbReference>
<dbReference type="GO" id="GO:0005737">
    <property type="term" value="C:cytoplasm"/>
    <property type="evidence" value="ECO:0007669"/>
    <property type="project" value="UniProtKB-SubCell"/>
</dbReference>
<dbReference type="InterPro" id="IPR033690">
    <property type="entry name" value="Adenylat_kinase_CS"/>
</dbReference>
<keyword evidence="6" id="KW-0963">Cytoplasm</keyword>
<feature type="binding site" evidence="6">
    <location>
        <position position="127"/>
    </location>
    <ligand>
        <name>ATP</name>
        <dbReference type="ChEBI" id="CHEBI:30616"/>
    </ligand>
</feature>
<name>A0A1I5S9A4_9FIRM</name>
<feature type="binding site" evidence="6">
    <location>
        <begin position="136"/>
        <end position="137"/>
    </location>
    <ligand>
        <name>ATP</name>
        <dbReference type="ChEBI" id="CHEBI:30616"/>
    </ligand>
</feature>
<dbReference type="Proteomes" id="UP000198577">
    <property type="component" value="Unassembled WGS sequence"/>
</dbReference>
<dbReference type="InterPro" id="IPR027417">
    <property type="entry name" value="P-loop_NTPase"/>
</dbReference>
<dbReference type="AlphaFoldDB" id="A0A1I5S9A4"/>
<keyword evidence="6 8" id="KW-0067">ATP-binding</keyword>
<dbReference type="GO" id="GO:0044209">
    <property type="term" value="P:AMP salvage"/>
    <property type="evidence" value="ECO:0007669"/>
    <property type="project" value="UniProtKB-UniRule"/>
</dbReference>
<comment type="domain">
    <text evidence="6">Consists of three domains, a large central CORE domain and two small peripheral domains, NMPbind and LID, which undergo movements during catalysis. The LID domain closes over the site of phosphoryl transfer upon ATP binding. Assembling and dissambling the active center during each catalytic cycle provides an effective means to prevent ATP hydrolysis.</text>
</comment>
<evidence type="ECO:0000313" key="9">
    <source>
        <dbReference type="EMBL" id="SFP67292.1"/>
    </source>
</evidence>
<protein>
    <recommendedName>
        <fullName evidence="6 8">Adenylate kinase</fullName>
        <shortName evidence="6">AK</shortName>
        <ecNumber evidence="6 8">2.7.4.3</ecNumber>
    </recommendedName>
    <alternativeName>
        <fullName evidence="6">ATP-AMP transphosphorylase</fullName>
    </alternativeName>
    <alternativeName>
        <fullName evidence="6">ATP:AMP phosphotransferase</fullName>
    </alternativeName>
    <alternativeName>
        <fullName evidence="6">Adenylate monophosphate kinase</fullName>
    </alternativeName>
</protein>
<dbReference type="NCBIfam" id="TIGR01351">
    <property type="entry name" value="adk"/>
    <property type="match status" value="1"/>
</dbReference>
<keyword evidence="3 6" id="KW-0547">Nucleotide-binding</keyword>
<dbReference type="InterPro" id="IPR006259">
    <property type="entry name" value="Adenyl_kin_sub"/>
</dbReference>
<evidence type="ECO:0000256" key="4">
    <source>
        <dbReference type="ARBA" id="ARBA00022777"/>
    </source>
</evidence>
<dbReference type="PRINTS" id="PR00094">
    <property type="entry name" value="ADENYLTKNASE"/>
</dbReference>
<dbReference type="InterPro" id="IPR000850">
    <property type="entry name" value="Adenylat/UMP-CMP_kin"/>
</dbReference>
<gene>
    <name evidence="6" type="primary">adk</name>
    <name evidence="9" type="ORF">SAMN05444406_10244</name>
</gene>
<keyword evidence="4 6" id="KW-0418">Kinase</keyword>
<comment type="pathway">
    <text evidence="6">Purine metabolism; AMP biosynthesis via salvage pathway; AMP from ADP: step 1/1.</text>
</comment>
<evidence type="ECO:0000256" key="7">
    <source>
        <dbReference type="RuleBase" id="RU003330"/>
    </source>
</evidence>
<feature type="binding site" evidence="6">
    <location>
        <position position="92"/>
    </location>
    <ligand>
        <name>AMP</name>
        <dbReference type="ChEBI" id="CHEBI:456215"/>
    </ligand>
</feature>
<feature type="binding site" evidence="6">
    <location>
        <position position="156"/>
    </location>
    <ligand>
        <name>AMP</name>
        <dbReference type="ChEBI" id="CHEBI:456215"/>
    </ligand>
</feature>
<reference evidence="9 10" key="1">
    <citation type="submission" date="2016-10" db="EMBL/GenBank/DDBJ databases">
        <authorList>
            <person name="de Groot N.N."/>
        </authorList>
    </citation>
    <scope>NUCLEOTIDE SEQUENCE [LARGE SCALE GENOMIC DNA]</scope>
    <source>
        <strain evidence="9 10">DSM 20678</strain>
    </source>
</reference>
<dbReference type="CDD" id="cd01428">
    <property type="entry name" value="ADK"/>
    <property type="match status" value="1"/>
</dbReference>
<sequence length="218" mass="24839">MNIVLLGPPGSGKGTQSQLLAESFNLVQLSTGDLFRQILQNPHHPLYDELQIIKQGKLVSDEVVNKVVEDALKKLTNAKGIIFDGFPRTVAQAKALDRMLSSLNRKVDVVIDFNVTEGVLLYRLLGRRICPNCKRVFHVNQGYIECLDCKVKLVTRDDDNEEVIMKRFKEYKEKTVGVQEYYRDSNCAYISLTIDDIDTTPEEVHQQIISELKERDLV</sequence>
<dbReference type="GO" id="GO:0005524">
    <property type="term" value="F:ATP binding"/>
    <property type="evidence" value="ECO:0007669"/>
    <property type="project" value="UniProtKB-UniRule"/>
</dbReference>
<feature type="binding site" evidence="6">
    <location>
        <begin position="10"/>
        <end position="15"/>
    </location>
    <ligand>
        <name>ATP</name>
        <dbReference type="ChEBI" id="CHEBI:30616"/>
    </ligand>
</feature>
<comment type="catalytic activity">
    <reaction evidence="6 8">
        <text>AMP + ATP = 2 ADP</text>
        <dbReference type="Rhea" id="RHEA:12973"/>
        <dbReference type="ChEBI" id="CHEBI:30616"/>
        <dbReference type="ChEBI" id="CHEBI:456215"/>
        <dbReference type="ChEBI" id="CHEBI:456216"/>
        <dbReference type="EC" id="2.7.4.3"/>
    </reaction>
</comment>
<comment type="subcellular location">
    <subcellularLocation>
        <location evidence="6 8">Cytoplasm</location>
    </subcellularLocation>
</comment>
<dbReference type="Gene3D" id="3.40.50.300">
    <property type="entry name" value="P-loop containing nucleotide triphosphate hydrolases"/>
    <property type="match status" value="1"/>
</dbReference>
<dbReference type="PROSITE" id="PS00113">
    <property type="entry name" value="ADENYLATE_KINASE"/>
    <property type="match status" value="1"/>
</dbReference>
<evidence type="ECO:0000256" key="5">
    <source>
        <dbReference type="ARBA" id="ARBA00022833"/>
    </source>
</evidence>
<comment type="function">
    <text evidence="6">Catalyzes the reversible transfer of the terminal phosphate group between ATP and AMP. Plays an important role in cellular energy homeostasis and in adenine nucleotide metabolism.</text>
</comment>
<feature type="binding site" evidence="6">
    <location>
        <position position="167"/>
    </location>
    <ligand>
        <name>AMP</name>
        <dbReference type="ChEBI" id="CHEBI:456215"/>
    </ligand>
</feature>
<evidence type="ECO:0000256" key="2">
    <source>
        <dbReference type="ARBA" id="ARBA00022727"/>
    </source>
</evidence>
<feature type="binding site" evidence="6">
    <location>
        <begin position="85"/>
        <end position="88"/>
    </location>
    <ligand>
        <name>AMP</name>
        <dbReference type="ChEBI" id="CHEBI:456215"/>
    </ligand>
</feature>
<keyword evidence="10" id="KW-1185">Reference proteome</keyword>
<dbReference type="EC" id="2.7.4.3" evidence="6 8"/>
<dbReference type="STRING" id="937334.SAMN05444406_10244"/>
<keyword evidence="1 6" id="KW-0808">Transferase</keyword>
<evidence type="ECO:0000256" key="6">
    <source>
        <dbReference type="HAMAP-Rule" id="MF_00235"/>
    </source>
</evidence>
<evidence type="ECO:0000256" key="3">
    <source>
        <dbReference type="ARBA" id="ARBA00022741"/>
    </source>
</evidence>
<dbReference type="EMBL" id="FOXR01000002">
    <property type="protein sequence ID" value="SFP67292.1"/>
    <property type="molecule type" value="Genomic_DNA"/>
</dbReference>
<feature type="region of interest" description="NMP" evidence="6">
    <location>
        <begin position="30"/>
        <end position="59"/>
    </location>
</feature>
<organism evidence="9 10">
    <name type="scientific">Caldicoprobacter faecalis</name>
    <dbReference type="NCBI Taxonomy" id="937334"/>
    <lineage>
        <taxon>Bacteria</taxon>
        <taxon>Bacillati</taxon>
        <taxon>Bacillota</taxon>
        <taxon>Clostridia</taxon>
        <taxon>Caldicoprobacterales</taxon>
        <taxon>Caldicoprobacteraceae</taxon>
        <taxon>Caldicoprobacter</taxon>
    </lineage>
</organism>
<proteinExistence type="inferred from homology"/>
<feature type="binding site" evidence="6">
    <location>
        <begin position="57"/>
        <end position="59"/>
    </location>
    <ligand>
        <name>AMP</name>
        <dbReference type="ChEBI" id="CHEBI:456215"/>
    </ligand>
</feature>
<dbReference type="SUPFAM" id="SSF52540">
    <property type="entry name" value="P-loop containing nucleoside triphosphate hydrolases"/>
    <property type="match status" value="1"/>
</dbReference>